<evidence type="ECO:0000256" key="1">
    <source>
        <dbReference type="SAM" id="MobiDB-lite"/>
    </source>
</evidence>
<gene>
    <name evidence="2" type="ordered locus">Os10g0447950</name>
    <name evidence="2" type="ORF">OSNPB_100447950</name>
</gene>
<dbReference type="AlphaFoldDB" id="A0A0P0XUR4"/>
<feature type="compositionally biased region" description="Basic residues" evidence="1">
    <location>
        <begin position="307"/>
        <end position="319"/>
    </location>
</feature>
<name>A0A0P0XUR4_ORYSJ</name>
<evidence type="ECO:0000313" key="2">
    <source>
        <dbReference type="EMBL" id="BAT11087.1"/>
    </source>
</evidence>
<sequence>MLVLLRRVLDDDAPLVARRPGDLARPAAAAAVDDDVAAVADGGHLHHLARQARRPERADGDLDVALGVVAPAAERVGAVHALAPADGLADAVAVVDGRRVGHPRRGEPVRGDLLVGDDLGTMRAAAALELVAVGGEVPPEVAEEDAGVGEDADDHRREHAEEELAERDAALDGDDEVLRVADGRRRRPDVGARREREEERLRREVVLARHLEDELGEDDAGGVVGEERAGDGGDDADAEEEVLAAAALPRQHVAEVLEHVGALQEDGDDHGAEEEAEDGEVDGGVRLLGCHHAEEHHQHGAQEGPRRATHRHERHRREHGQHPEDRERHASQHHLRRAREHHLLRLARSIESNWFSKMNPSTDPAKTGAA</sequence>
<feature type="compositionally biased region" description="Basic residues" evidence="1">
    <location>
        <begin position="331"/>
        <end position="345"/>
    </location>
</feature>
<feature type="region of interest" description="Disordered" evidence="1">
    <location>
        <begin position="216"/>
        <end position="236"/>
    </location>
</feature>
<accession>A0A0P0XUR4</accession>
<feature type="compositionally biased region" description="Basic and acidic residues" evidence="1">
    <location>
        <begin position="291"/>
        <end position="306"/>
    </location>
</feature>
<feature type="compositionally biased region" description="Acidic residues" evidence="1">
    <location>
        <begin position="141"/>
        <end position="152"/>
    </location>
</feature>
<reference evidence="3" key="1">
    <citation type="journal article" date="2005" name="Nature">
        <title>The map-based sequence of the rice genome.</title>
        <authorList>
            <consortium name="International rice genome sequencing project (IRGSP)"/>
            <person name="Matsumoto T."/>
            <person name="Wu J."/>
            <person name="Kanamori H."/>
            <person name="Katayose Y."/>
            <person name="Fujisawa M."/>
            <person name="Namiki N."/>
            <person name="Mizuno H."/>
            <person name="Yamamoto K."/>
            <person name="Antonio B.A."/>
            <person name="Baba T."/>
            <person name="Sakata K."/>
            <person name="Nagamura Y."/>
            <person name="Aoki H."/>
            <person name="Arikawa K."/>
            <person name="Arita K."/>
            <person name="Bito T."/>
            <person name="Chiden Y."/>
            <person name="Fujitsuka N."/>
            <person name="Fukunaka R."/>
            <person name="Hamada M."/>
            <person name="Harada C."/>
            <person name="Hayashi A."/>
            <person name="Hijishita S."/>
            <person name="Honda M."/>
            <person name="Hosokawa S."/>
            <person name="Ichikawa Y."/>
            <person name="Idonuma A."/>
            <person name="Iijima M."/>
            <person name="Ikeda M."/>
            <person name="Ikeno M."/>
            <person name="Ito K."/>
            <person name="Ito S."/>
            <person name="Ito T."/>
            <person name="Ito Y."/>
            <person name="Ito Y."/>
            <person name="Iwabuchi A."/>
            <person name="Kamiya K."/>
            <person name="Karasawa W."/>
            <person name="Kurita K."/>
            <person name="Katagiri S."/>
            <person name="Kikuta A."/>
            <person name="Kobayashi H."/>
            <person name="Kobayashi N."/>
            <person name="Machita K."/>
            <person name="Maehara T."/>
            <person name="Masukawa M."/>
            <person name="Mizubayashi T."/>
            <person name="Mukai Y."/>
            <person name="Nagasaki H."/>
            <person name="Nagata Y."/>
            <person name="Naito S."/>
            <person name="Nakashima M."/>
            <person name="Nakama Y."/>
            <person name="Nakamichi Y."/>
            <person name="Nakamura M."/>
            <person name="Meguro A."/>
            <person name="Negishi M."/>
            <person name="Ohta I."/>
            <person name="Ohta T."/>
            <person name="Okamoto M."/>
            <person name="Ono N."/>
            <person name="Saji S."/>
            <person name="Sakaguchi M."/>
            <person name="Sakai K."/>
            <person name="Shibata M."/>
            <person name="Shimokawa T."/>
            <person name="Song J."/>
            <person name="Takazaki Y."/>
            <person name="Terasawa K."/>
            <person name="Tsugane M."/>
            <person name="Tsuji K."/>
            <person name="Ueda S."/>
            <person name="Waki K."/>
            <person name="Yamagata H."/>
            <person name="Yamamoto M."/>
            <person name="Yamamoto S."/>
            <person name="Yamane H."/>
            <person name="Yoshiki S."/>
            <person name="Yoshihara R."/>
            <person name="Yukawa K."/>
            <person name="Zhong H."/>
            <person name="Yano M."/>
            <person name="Yuan Q."/>
            <person name="Ouyang S."/>
            <person name="Liu J."/>
            <person name="Jones K.M."/>
            <person name="Gansberger K."/>
            <person name="Moffat K."/>
            <person name="Hill J."/>
            <person name="Bera J."/>
            <person name="Fadrosh D."/>
            <person name="Jin S."/>
            <person name="Johri S."/>
            <person name="Kim M."/>
            <person name="Overton L."/>
            <person name="Reardon M."/>
            <person name="Tsitrin T."/>
            <person name="Vuong H."/>
            <person name="Weaver B."/>
            <person name="Ciecko A."/>
            <person name="Tallon L."/>
            <person name="Jackson J."/>
            <person name="Pai G."/>
            <person name="Aken S.V."/>
            <person name="Utterback T."/>
            <person name="Reidmuller S."/>
            <person name="Feldblyum T."/>
            <person name="Hsiao J."/>
            <person name="Zismann V."/>
            <person name="Iobst S."/>
            <person name="de Vazeille A.R."/>
            <person name="Buell C.R."/>
            <person name="Ying K."/>
            <person name="Li Y."/>
            <person name="Lu T."/>
            <person name="Huang Y."/>
            <person name="Zhao Q."/>
            <person name="Feng Q."/>
            <person name="Zhang L."/>
            <person name="Zhu J."/>
            <person name="Weng Q."/>
            <person name="Mu J."/>
            <person name="Lu Y."/>
            <person name="Fan D."/>
            <person name="Liu Y."/>
            <person name="Guan J."/>
            <person name="Zhang Y."/>
            <person name="Yu S."/>
            <person name="Liu X."/>
            <person name="Zhang Y."/>
            <person name="Hong G."/>
            <person name="Han B."/>
            <person name="Choisne N."/>
            <person name="Demange N."/>
            <person name="Orjeda G."/>
            <person name="Samain S."/>
            <person name="Cattolico L."/>
            <person name="Pelletier E."/>
            <person name="Couloux A."/>
            <person name="Segurens B."/>
            <person name="Wincker P."/>
            <person name="D'Hont A."/>
            <person name="Scarpelli C."/>
            <person name="Weissenbach J."/>
            <person name="Salanoubat M."/>
            <person name="Quetier F."/>
            <person name="Yu Y."/>
            <person name="Kim H.R."/>
            <person name="Rambo T."/>
            <person name="Currie J."/>
            <person name="Collura K."/>
            <person name="Luo M."/>
            <person name="Yang T."/>
            <person name="Ammiraju J.S.S."/>
            <person name="Engler F."/>
            <person name="Soderlund C."/>
            <person name="Wing R.A."/>
            <person name="Palmer L.E."/>
            <person name="de la Bastide M."/>
            <person name="Spiegel L."/>
            <person name="Nascimento L."/>
            <person name="Zutavern T."/>
            <person name="O'Shaughnessy A."/>
            <person name="Dike S."/>
            <person name="Dedhia N."/>
            <person name="Preston R."/>
            <person name="Balija V."/>
            <person name="McCombie W.R."/>
            <person name="Chow T."/>
            <person name="Chen H."/>
            <person name="Chung M."/>
            <person name="Chen C."/>
            <person name="Shaw J."/>
            <person name="Wu H."/>
            <person name="Hsiao K."/>
            <person name="Chao Y."/>
            <person name="Chu M."/>
            <person name="Cheng C."/>
            <person name="Hour A."/>
            <person name="Lee P."/>
            <person name="Lin S."/>
            <person name="Lin Y."/>
            <person name="Liou J."/>
            <person name="Liu S."/>
            <person name="Hsing Y."/>
            <person name="Raghuvanshi S."/>
            <person name="Mohanty A."/>
            <person name="Bharti A.K."/>
            <person name="Gaur A."/>
            <person name="Gupta V."/>
            <person name="Kumar D."/>
            <person name="Ravi V."/>
            <person name="Vij S."/>
            <person name="Kapur A."/>
            <person name="Khurana P."/>
            <person name="Khurana P."/>
            <person name="Khurana J.P."/>
            <person name="Tyagi A.K."/>
            <person name="Gaikwad K."/>
            <person name="Singh A."/>
            <person name="Dalal V."/>
            <person name="Srivastava S."/>
            <person name="Dixit A."/>
            <person name="Pal A.K."/>
            <person name="Ghazi I.A."/>
            <person name="Yadav M."/>
            <person name="Pandit A."/>
            <person name="Bhargava A."/>
            <person name="Sureshbabu K."/>
            <person name="Batra K."/>
            <person name="Sharma T.R."/>
            <person name="Mohapatra T."/>
            <person name="Singh N.K."/>
            <person name="Messing J."/>
            <person name="Nelson A.B."/>
            <person name="Fuks G."/>
            <person name="Kavchok S."/>
            <person name="Keizer G."/>
            <person name="Linton E."/>
            <person name="Llaca V."/>
            <person name="Song R."/>
            <person name="Tanyolac B."/>
            <person name="Young S."/>
            <person name="Ho-Il K."/>
            <person name="Hahn J.H."/>
            <person name="Sangsakoo G."/>
            <person name="Vanavichit A."/>
            <person name="de Mattos Luiz.A.T."/>
            <person name="Zimmer P.D."/>
            <person name="Malone G."/>
            <person name="Dellagostin O."/>
            <person name="de Oliveira A.C."/>
            <person name="Bevan M."/>
            <person name="Bancroft I."/>
            <person name="Minx P."/>
            <person name="Cordum H."/>
            <person name="Wilson R."/>
            <person name="Cheng Z."/>
            <person name="Jin W."/>
            <person name="Jiang J."/>
            <person name="Leong S.A."/>
            <person name="Iwama H."/>
            <person name="Gojobori T."/>
            <person name="Itoh T."/>
            <person name="Niimura Y."/>
            <person name="Fujii Y."/>
            <person name="Habara T."/>
            <person name="Sakai H."/>
            <person name="Sato Y."/>
            <person name="Wilson G."/>
            <person name="Kumar K."/>
            <person name="McCouch S."/>
            <person name="Juretic N."/>
            <person name="Hoen D."/>
            <person name="Wright S."/>
            <person name="Bruskiewich R."/>
            <person name="Bureau T."/>
            <person name="Miyao A."/>
            <person name="Hirochika H."/>
            <person name="Nishikawa T."/>
            <person name="Kadowaki K."/>
            <person name="Sugiura M."/>
            <person name="Burr B."/>
            <person name="Sasaki T."/>
        </authorList>
    </citation>
    <scope>NUCLEOTIDE SEQUENCE [LARGE SCALE GENOMIC DNA]</scope>
    <source>
        <strain evidence="3">cv. Nipponbare</strain>
    </source>
</reference>
<dbReference type="InParanoid" id="A0A0P0XUR4"/>
<reference evidence="2 3" key="2">
    <citation type="journal article" date="2013" name="Plant Cell Physiol.">
        <title>Rice Annotation Project Database (RAP-DB): an integrative and interactive database for rice genomics.</title>
        <authorList>
            <person name="Sakai H."/>
            <person name="Lee S.S."/>
            <person name="Tanaka T."/>
            <person name="Numa H."/>
            <person name="Kim J."/>
            <person name="Kawahara Y."/>
            <person name="Wakimoto H."/>
            <person name="Yang C.C."/>
            <person name="Iwamoto M."/>
            <person name="Abe T."/>
            <person name="Yamada Y."/>
            <person name="Muto A."/>
            <person name="Inokuchi H."/>
            <person name="Ikemura T."/>
            <person name="Matsumoto T."/>
            <person name="Sasaki T."/>
            <person name="Itoh T."/>
        </authorList>
    </citation>
    <scope>NUCLEOTIDE SEQUENCE [LARGE SCALE GENOMIC DNA]</scope>
    <source>
        <strain evidence="3">cv. Nipponbare</strain>
    </source>
</reference>
<feature type="region of interest" description="Disordered" evidence="1">
    <location>
        <begin position="138"/>
        <end position="167"/>
    </location>
</feature>
<feature type="region of interest" description="Disordered" evidence="1">
    <location>
        <begin position="264"/>
        <end position="283"/>
    </location>
</feature>
<feature type="compositionally biased region" description="Acidic residues" evidence="1">
    <location>
        <begin position="265"/>
        <end position="281"/>
    </location>
</feature>
<feature type="region of interest" description="Disordered" evidence="1">
    <location>
        <begin position="290"/>
        <end position="370"/>
    </location>
</feature>
<feature type="compositionally biased region" description="Basic and acidic residues" evidence="1">
    <location>
        <begin position="320"/>
        <end position="330"/>
    </location>
</feature>
<evidence type="ECO:0000313" key="3">
    <source>
        <dbReference type="Proteomes" id="UP000059680"/>
    </source>
</evidence>
<dbReference type="Gramene" id="Os10t0447950-00">
    <property type="protein sequence ID" value="Os10t0447950-00"/>
    <property type="gene ID" value="Os10g0447950"/>
</dbReference>
<keyword evidence="3" id="KW-1185">Reference proteome</keyword>
<proteinExistence type="predicted"/>
<dbReference type="SMR" id="A0A0P0XUR4"/>
<dbReference type="Proteomes" id="UP000059680">
    <property type="component" value="Chromosome 10"/>
</dbReference>
<feature type="compositionally biased region" description="Basic and acidic residues" evidence="1">
    <location>
        <begin position="153"/>
        <end position="167"/>
    </location>
</feature>
<reference evidence="2 3" key="3">
    <citation type="journal article" date="2013" name="Rice">
        <title>Improvement of the Oryza sativa Nipponbare reference genome using next generation sequence and optical map data.</title>
        <authorList>
            <person name="Kawahara Y."/>
            <person name="de la Bastide M."/>
            <person name="Hamilton J.P."/>
            <person name="Kanamori H."/>
            <person name="McCombie W.R."/>
            <person name="Ouyang S."/>
            <person name="Schwartz D.C."/>
            <person name="Tanaka T."/>
            <person name="Wu J."/>
            <person name="Zhou S."/>
            <person name="Childs K.L."/>
            <person name="Davidson R.M."/>
            <person name="Lin H."/>
            <person name="Quesada-Ocampo L."/>
            <person name="Vaillancourt B."/>
            <person name="Sakai H."/>
            <person name="Lee S.S."/>
            <person name="Kim J."/>
            <person name="Numa H."/>
            <person name="Itoh T."/>
            <person name="Buell C.R."/>
            <person name="Matsumoto T."/>
        </authorList>
    </citation>
    <scope>NUCLEOTIDE SEQUENCE [LARGE SCALE GENOMIC DNA]</scope>
    <source>
        <strain evidence="3">cv. Nipponbare</strain>
    </source>
</reference>
<organism evidence="2 3">
    <name type="scientific">Oryza sativa subsp. japonica</name>
    <name type="common">Rice</name>
    <dbReference type="NCBI Taxonomy" id="39947"/>
    <lineage>
        <taxon>Eukaryota</taxon>
        <taxon>Viridiplantae</taxon>
        <taxon>Streptophyta</taxon>
        <taxon>Embryophyta</taxon>
        <taxon>Tracheophyta</taxon>
        <taxon>Spermatophyta</taxon>
        <taxon>Magnoliopsida</taxon>
        <taxon>Liliopsida</taxon>
        <taxon>Poales</taxon>
        <taxon>Poaceae</taxon>
        <taxon>BOP clade</taxon>
        <taxon>Oryzoideae</taxon>
        <taxon>Oryzeae</taxon>
        <taxon>Oryzinae</taxon>
        <taxon>Oryza</taxon>
        <taxon>Oryza sativa</taxon>
    </lineage>
</organism>
<dbReference type="EMBL" id="AP014966">
    <property type="protein sequence ID" value="BAT11087.1"/>
    <property type="molecule type" value="Genomic_DNA"/>
</dbReference>
<protein>
    <submittedName>
        <fullName evidence="2">Os10g0447950 protein</fullName>
    </submittedName>
</protein>
<feature type="compositionally biased region" description="Polar residues" evidence="1">
    <location>
        <begin position="350"/>
        <end position="364"/>
    </location>
</feature>
<dbReference type="PaxDb" id="39947-A0A0P0XUR4"/>